<dbReference type="SUPFAM" id="SSF50494">
    <property type="entry name" value="Trypsin-like serine proteases"/>
    <property type="match status" value="1"/>
</dbReference>
<reference evidence="3" key="1">
    <citation type="submission" date="2016-12" db="EMBL/GenBank/DDBJ databases">
        <title>Comparative genomics of four Isosphaeraceae planctomycetes: a common pool of plasmids and glycoside hydrolase genes.</title>
        <authorList>
            <person name="Ivanova A."/>
        </authorList>
    </citation>
    <scope>NUCLEOTIDE SEQUENCE [LARGE SCALE GENOMIC DNA]</scope>
    <source>
        <strain evidence="3">PX4</strain>
    </source>
</reference>
<proteinExistence type="predicted"/>
<dbReference type="PANTHER" id="PTHR43019">
    <property type="entry name" value="SERINE ENDOPROTEASE DEGS"/>
    <property type="match status" value="1"/>
</dbReference>
<dbReference type="InterPro" id="IPR043504">
    <property type="entry name" value="Peptidase_S1_PA_chymotrypsin"/>
</dbReference>
<evidence type="ECO:0008006" key="4">
    <source>
        <dbReference type="Google" id="ProtNLM"/>
    </source>
</evidence>
<feature type="region of interest" description="Disordered" evidence="1">
    <location>
        <begin position="289"/>
        <end position="330"/>
    </location>
</feature>
<protein>
    <recommendedName>
        <fullName evidence="4">Serine protease</fullName>
    </recommendedName>
</protein>
<organism evidence="2 3">
    <name type="scientific">Paludisphaera borealis</name>
    <dbReference type="NCBI Taxonomy" id="1387353"/>
    <lineage>
        <taxon>Bacteria</taxon>
        <taxon>Pseudomonadati</taxon>
        <taxon>Planctomycetota</taxon>
        <taxon>Planctomycetia</taxon>
        <taxon>Isosphaerales</taxon>
        <taxon>Isosphaeraceae</taxon>
        <taxon>Paludisphaera</taxon>
    </lineage>
</organism>
<sequence length="330" mass="35632">MVGRVPRTHSDPRRADMRTTIALAFLLIAPAFLHAQDAGPTEPSPAAEPAVRIRRAPATSPKPAARAGKRQLDPVAPGDDGTFRPTVIIRRGTSQGSGTVVASVDDDTLVLTAAHVVRSEGPILVELHRYNLGLERRTNAPGRWPRRVPAQLVGADASADVAVLRVRQMVALPYVAKLSEDDQDALPDDSILTSVGIDLGAKLSSWKTELVETASFQLNESDVDRPFLITDKIPEHGRSGGGLFTGKGRLVGVCVGHAEMIQGRRMGVFASIDSIHRILREHDLNAVVDRSSARHEKLRRPRPDLPRQARRPSSPSLTPTEASDPAPARP</sequence>
<feature type="compositionally biased region" description="Basic and acidic residues" evidence="1">
    <location>
        <begin position="291"/>
        <end position="307"/>
    </location>
</feature>
<dbReference type="Gene3D" id="2.40.10.10">
    <property type="entry name" value="Trypsin-like serine proteases"/>
    <property type="match status" value="2"/>
</dbReference>
<dbReference type="InterPro" id="IPR009003">
    <property type="entry name" value="Peptidase_S1_PA"/>
</dbReference>
<evidence type="ECO:0000313" key="2">
    <source>
        <dbReference type="EMBL" id="APW61099.1"/>
    </source>
</evidence>
<dbReference type="Proteomes" id="UP000186309">
    <property type="component" value="Chromosome"/>
</dbReference>
<dbReference type="EMBL" id="CP019082">
    <property type="protein sequence ID" value="APW61099.1"/>
    <property type="molecule type" value="Genomic_DNA"/>
</dbReference>
<dbReference type="OrthoDB" id="278709at2"/>
<dbReference type="STRING" id="1387353.BSF38_02603"/>
<name>A0A1U7CQB8_9BACT</name>
<keyword evidence="3" id="KW-1185">Reference proteome</keyword>
<dbReference type="KEGG" id="pbor:BSF38_02603"/>
<dbReference type="AlphaFoldDB" id="A0A1U7CQB8"/>
<evidence type="ECO:0000256" key="1">
    <source>
        <dbReference type="SAM" id="MobiDB-lite"/>
    </source>
</evidence>
<dbReference type="Pfam" id="PF13365">
    <property type="entry name" value="Trypsin_2"/>
    <property type="match status" value="1"/>
</dbReference>
<evidence type="ECO:0000313" key="3">
    <source>
        <dbReference type="Proteomes" id="UP000186309"/>
    </source>
</evidence>
<accession>A0A1U7CQB8</accession>
<feature type="compositionally biased region" description="Polar residues" evidence="1">
    <location>
        <begin position="311"/>
        <end position="321"/>
    </location>
</feature>
<dbReference type="PANTHER" id="PTHR43019:SF23">
    <property type="entry name" value="PROTEASE DO-LIKE 5, CHLOROPLASTIC"/>
    <property type="match status" value="1"/>
</dbReference>
<feature type="region of interest" description="Disordered" evidence="1">
    <location>
        <begin position="37"/>
        <end position="82"/>
    </location>
</feature>
<gene>
    <name evidence="2" type="ORF">BSF38_02603</name>
</gene>